<dbReference type="PANTHER" id="PTHR39179">
    <property type="entry name" value="SPORE COAT PROTEIN I"/>
    <property type="match status" value="1"/>
</dbReference>
<name>A0ABS4RCJ4_9BACI</name>
<dbReference type="Proteomes" id="UP001519293">
    <property type="component" value="Unassembled WGS sequence"/>
</dbReference>
<dbReference type="PANTHER" id="PTHR39179:SF3">
    <property type="entry name" value="COTS-RELATED PROTEIN"/>
    <property type="match status" value="1"/>
</dbReference>
<gene>
    <name evidence="1" type="ORF">J2Z40_001164</name>
</gene>
<dbReference type="InterPro" id="IPR047175">
    <property type="entry name" value="CotS-like"/>
</dbReference>
<dbReference type="RefSeq" id="WP_066396426.1">
    <property type="nucleotide sequence ID" value="NZ_JAGIKZ010000004.1"/>
</dbReference>
<proteinExistence type="predicted"/>
<accession>A0ABS4RCJ4</accession>
<keyword evidence="2" id="KW-1185">Reference proteome</keyword>
<keyword evidence="1" id="KW-0946">Virion</keyword>
<dbReference type="InterPro" id="IPR011009">
    <property type="entry name" value="Kinase-like_dom_sf"/>
</dbReference>
<protein>
    <submittedName>
        <fullName evidence="1">Spore coat protein YsxE</fullName>
    </submittedName>
</protein>
<dbReference type="InterPro" id="IPR014253">
    <property type="entry name" value="Spore_coat_YsxE"/>
</dbReference>
<sequence>MPKENRLKKVAPILKHYALEPHFVEELGRIRKIYTNKGIFALKKIDPKHGGDFIRHVQALFQKGYNRIVPIFPTVDGRYAVLYENDLYYLMPWLANVEKENRFERHQQLFRELARLHTLSVKEVSISSEERKEHYENTLLEWEKEREFLEGFIEVCEKKEYLSPFELLFALYYHEINQALQFSEKRLKTWYEKTSEDEKARIVTIHGKVSTEHFLFDEKGHGYFTNFEKSRQGSPLHDLLPFLSRSLKTYPKQSDESVDWIYTYLKYFPFKEEELLLFQSYFAHPGGVIHSAEKYFRGESKGGERKSVKNFQRQFWLLKNTEYVLMKIEEIEAKKAQEKAMAEAQAQAEAQEGAQN</sequence>
<evidence type="ECO:0000313" key="1">
    <source>
        <dbReference type="EMBL" id="MBP2240607.1"/>
    </source>
</evidence>
<dbReference type="Gene3D" id="3.30.200.20">
    <property type="entry name" value="Phosphorylase Kinase, domain 1"/>
    <property type="match status" value="1"/>
</dbReference>
<evidence type="ECO:0000313" key="2">
    <source>
        <dbReference type="Proteomes" id="UP001519293"/>
    </source>
</evidence>
<comment type="caution">
    <text evidence="1">The sequence shown here is derived from an EMBL/GenBank/DDBJ whole genome shotgun (WGS) entry which is preliminary data.</text>
</comment>
<organism evidence="1 2">
    <name type="scientific">Cytobacillus eiseniae</name>
    <dbReference type="NCBI Taxonomy" id="762947"/>
    <lineage>
        <taxon>Bacteria</taxon>
        <taxon>Bacillati</taxon>
        <taxon>Bacillota</taxon>
        <taxon>Bacilli</taxon>
        <taxon>Bacillales</taxon>
        <taxon>Bacillaceae</taxon>
        <taxon>Cytobacillus</taxon>
    </lineage>
</organism>
<dbReference type="SUPFAM" id="SSF56112">
    <property type="entry name" value="Protein kinase-like (PK-like)"/>
    <property type="match status" value="1"/>
</dbReference>
<keyword evidence="1" id="KW-0167">Capsid protein</keyword>
<dbReference type="Gene3D" id="3.90.1200.10">
    <property type="match status" value="1"/>
</dbReference>
<dbReference type="NCBIfam" id="TIGR02904">
    <property type="entry name" value="spore_ysxE"/>
    <property type="match status" value="1"/>
</dbReference>
<dbReference type="EMBL" id="JAGIKZ010000004">
    <property type="protein sequence ID" value="MBP2240607.1"/>
    <property type="molecule type" value="Genomic_DNA"/>
</dbReference>
<reference evidence="1 2" key="1">
    <citation type="submission" date="2021-03" db="EMBL/GenBank/DDBJ databases">
        <title>Genomic Encyclopedia of Type Strains, Phase IV (KMG-IV): sequencing the most valuable type-strain genomes for metagenomic binning, comparative biology and taxonomic classification.</title>
        <authorList>
            <person name="Goeker M."/>
        </authorList>
    </citation>
    <scope>NUCLEOTIDE SEQUENCE [LARGE SCALE GENOMIC DNA]</scope>
    <source>
        <strain evidence="1 2">DSM 26675</strain>
    </source>
</reference>